<dbReference type="Proteomes" id="UP001501803">
    <property type="component" value="Unassembled WGS sequence"/>
</dbReference>
<comment type="caution">
    <text evidence="1">The sequence shown here is derived from an EMBL/GenBank/DDBJ whole genome shotgun (WGS) entry which is preliminary data.</text>
</comment>
<dbReference type="EMBL" id="BAABCN010000002">
    <property type="protein sequence ID" value="GAA3870436.1"/>
    <property type="molecule type" value="Genomic_DNA"/>
</dbReference>
<keyword evidence="2" id="KW-1185">Reference proteome</keyword>
<organism evidence="1 2">
    <name type="scientific">Leifsonia kafniensis</name>
    <dbReference type="NCBI Taxonomy" id="475957"/>
    <lineage>
        <taxon>Bacteria</taxon>
        <taxon>Bacillati</taxon>
        <taxon>Actinomycetota</taxon>
        <taxon>Actinomycetes</taxon>
        <taxon>Micrococcales</taxon>
        <taxon>Microbacteriaceae</taxon>
        <taxon>Leifsonia</taxon>
    </lineage>
</organism>
<reference evidence="2" key="1">
    <citation type="journal article" date="2019" name="Int. J. Syst. Evol. Microbiol.">
        <title>The Global Catalogue of Microorganisms (GCM) 10K type strain sequencing project: providing services to taxonomists for standard genome sequencing and annotation.</title>
        <authorList>
            <consortium name="The Broad Institute Genomics Platform"/>
            <consortium name="The Broad Institute Genome Sequencing Center for Infectious Disease"/>
            <person name="Wu L."/>
            <person name="Ma J."/>
        </authorList>
    </citation>
    <scope>NUCLEOTIDE SEQUENCE [LARGE SCALE GENOMIC DNA]</scope>
    <source>
        <strain evidence="2">JCM 17021</strain>
    </source>
</reference>
<evidence type="ECO:0000313" key="2">
    <source>
        <dbReference type="Proteomes" id="UP001501803"/>
    </source>
</evidence>
<protein>
    <submittedName>
        <fullName evidence="1">Uncharacterized protein</fullName>
    </submittedName>
</protein>
<accession>A0ABP7K9U5</accession>
<proteinExistence type="predicted"/>
<name>A0ABP7K9U5_9MICO</name>
<gene>
    <name evidence="1" type="ORF">GCM10022381_12030</name>
</gene>
<sequence length="73" mass="8110">MGRNGVFPEFEGQGLSCFHAHSRILNTVRVAHNELGGLDIGVAVVSHDHLHIAALILWRKMPVKSHFVTTRMP</sequence>
<evidence type="ECO:0000313" key="1">
    <source>
        <dbReference type="EMBL" id="GAA3870436.1"/>
    </source>
</evidence>